<dbReference type="Proteomes" id="UP000608662">
    <property type="component" value="Unassembled WGS sequence"/>
</dbReference>
<keyword evidence="1" id="KW-0812">Transmembrane</keyword>
<organism evidence="2 3">
    <name type="scientific">Halomicrobium mukohataei</name>
    <dbReference type="NCBI Taxonomy" id="57705"/>
    <lineage>
        <taxon>Archaea</taxon>
        <taxon>Methanobacteriati</taxon>
        <taxon>Methanobacteriota</taxon>
        <taxon>Stenosarchaea group</taxon>
        <taxon>Halobacteria</taxon>
        <taxon>Halobacteriales</taxon>
        <taxon>Haloarculaceae</taxon>
        <taxon>Halomicrobium</taxon>
    </lineage>
</organism>
<dbReference type="GeneID" id="42368266"/>
<protein>
    <submittedName>
        <fullName evidence="2">Uncharacterized protein</fullName>
    </submittedName>
</protein>
<accession>A0A847TYX7</accession>
<evidence type="ECO:0000313" key="2">
    <source>
        <dbReference type="EMBL" id="NLV08513.1"/>
    </source>
</evidence>
<name>A0A847TYX7_9EURY</name>
<proteinExistence type="predicted"/>
<evidence type="ECO:0000313" key="3">
    <source>
        <dbReference type="Proteomes" id="UP000608662"/>
    </source>
</evidence>
<comment type="caution">
    <text evidence="2">The sequence shown here is derived from an EMBL/GenBank/DDBJ whole genome shotgun (WGS) entry which is preliminary data.</text>
</comment>
<dbReference type="RefSeq" id="WP_153554384.1">
    <property type="nucleotide sequence ID" value="NZ_WOYG01000001.1"/>
</dbReference>
<reference evidence="2" key="1">
    <citation type="submission" date="2019-12" db="EMBL/GenBank/DDBJ databases">
        <title>Whole-genome sequence of Halomicrobium mukohataei pws1.</title>
        <authorList>
            <person name="Verma D.K."/>
            <person name="Gopal K."/>
            <person name="Prasad E.S."/>
        </authorList>
    </citation>
    <scope>NUCLEOTIDE SEQUENCE</scope>
    <source>
        <strain evidence="2">Pws1</strain>
    </source>
</reference>
<dbReference type="OrthoDB" id="239884at2157"/>
<gene>
    <name evidence="2" type="ORF">GOC74_00995</name>
</gene>
<dbReference type="AlphaFoldDB" id="A0A847TYX7"/>
<feature type="transmembrane region" description="Helical" evidence="1">
    <location>
        <begin position="63"/>
        <end position="81"/>
    </location>
</feature>
<sequence>MSPALPTWLPDRRDISYEFVTAVIVGTTLYVFDGSFGYAVAGGAGFLVLRLLTDIAENAVGDYADNALYGLLVLAGTAYAAAPTTPLWLVATGAVLGGWFLADGVQHLRHGVTRASVGTPYTHEGSALTGLPKALAARLAEPILLETRDQQ</sequence>
<dbReference type="EMBL" id="WOYG01000001">
    <property type="protein sequence ID" value="NLV08513.1"/>
    <property type="molecule type" value="Genomic_DNA"/>
</dbReference>
<keyword evidence="1" id="KW-1133">Transmembrane helix</keyword>
<evidence type="ECO:0000256" key="1">
    <source>
        <dbReference type="SAM" id="Phobius"/>
    </source>
</evidence>
<keyword evidence="1" id="KW-0472">Membrane</keyword>
<feature type="transmembrane region" description="Helical" evidence="1">
    <location>
        <begin position="20"/>
        <end position="51"/>
    </location>
</feature>